<dbReference type="GO" id="GO:0003735">
    <property type="term" value="F:structural constituent of ribosome"/>
    <property type="evidence" value="ECO:0007669"/>
    <property type="project" value="InterPro"/>
</dbReference>
<keyword evidence="4 8" id="KW-0694">RNA-binding</keyword>
<dbReference type="Proteomes" id="UP000306912">
    <property type="component" value="Unassembled WGS sequence"/>
</dbReference>
<dbReference type="GO" id="GO:0006412">
    <property type="term" value="P:translation"/>
    <property type="evidence" value="ECO:0007669"/>
    <property type="project" value="UniProtKB-UniRule"/>
</dbReference>
<dbReference type="Gene3D" id="1.20.58.110">
    <property type="entry name" value="Ribosomal protein S20"/>
    <property type="match status" value="1"/>
</dbReference>
<protein>
    <recommendedName>
        <fullName evidence="7 8">Small ribosomal subunit protein bS20</fullName>
    </recommendedName>
</protein>
<dbReference type="OrthoDB" id="9808392at2"/>
<comment type="similarity">
    <text evidence="2 8">Belongs to the bacterial ribosomal protein bS20 family.</text>
</comment>
<dbReference type="NCBIfam" id="TIGR00029">
    <property type="entry name" value="S20"/>
    <property type="match status" value="1"/>
</dbReference>
<evidence type="ECO:0000256" key="9">
    <source>
        <dbReference type="SAM" id="MobiDB-lite"/>
    </source>
</evidence>
<accession>A0A5R8QB68</accession>
<sequence length="87" mass="9864">MANIKSQIKRNKTNEKKRLANQSYKSSMRTAMKQVEAAITNNEKELANEKLVLVYKKLDKAVSKGIVHKNYANRQKSRLTTSVNALG</sequence>
<dbReference type="GO" id="GO:0005829">
    <property type="term" value="C:cytosol"/>
    <property type="evidence" value="ECO:0007669"/>
    <property type="project" value="TreeGrafter"/>
</dbReference>
<evidence type="ECO:0000256" key="2">
    <source>
        <dbReference type="ARBA" id="ARBA00007634"/>
    </source>
</evidence>
<name>A0A5R8QB68_9FIRM</name>
<evidence type="ECO:0000313" key="11">
    <source>
        <dbReference type="Proteomes" id="UP000306912"/>
    </source>
</evidence>
<evidence type="ECO:0000256" key="8">
    <source>
        <dbReference type="HAMAP-Rule" id="MF_00500"/>
    </source>
</evidence>
<evidence type="ECO:0000313" key="10">
    <source>
        <dbReference type="EMBL" id="TLG73788.1"/>
    </source>
</evidence>
<evidence type="ECO:0000256" key="1">
    <source>
        <dbReference type="ARBA" id="ARBA00003134"/>
    </source>
</evidence>
<reference evidence="10 11" key="1">
    <citation type="submission" date="2019-05" db="EMBL/GenBank/DDBJ databases">
        <title>Culicoidintestinum kansasii gen. nov., sp. nov. from the gastrointestinal tract of the biting midge, Culicoides sonorensis.</title>
        <authorList>
            <person name="Neupane S."/>
            <person name="Ghosh A."/>
            <person name="Gunther S."/>
            <person name="Martin K."/>
            <person name="Zurek L."/>
        </authorList>
    </citation>
    <scope>NUCLEOTIDE SEQUENCE [LARGE SCALE GENOMIC DNA]</scope>
    <source>
        <strain evidence="10 11">CS-1</strain>
    </source>
</reference>
<dbReference type="PANTHER" id="PTHR33398:SF1">
    <property type="entry name" value="SMALL RIBOSOMAL SUBUNIT PROTEIN BS20C"/>
    <property type="match status" value="1"/>
</dbReference>
<dbReference type="AlphaFoldDB" id="A0A5R8QB68"/>
<dbReference type="HAMAP" id="MF_00500">
    <property type="entry name" value="Ribosomal_bS20"/>
    <property type="match status" value="1"/>
</dbReference>
<evidence type="ECO:0000256" key="5">
    <source>
        <dbReference type="ARBA" id="ARBA00022980"/>
    </source>
</evidence>
<dbReference type="RefSeq" id="WP_138190925.1">
    <property type="nucleotide sequence ID" value="NZ_VBWP01000005.1"/>
</dbReference>
<keyword evidence="3 8" id="KW-0699">rRNA-binding</keyword>
<comment type="function">
    <text evidence="1 8">Binds directly to 16S ribosomal RNA.</text>
</comment>
<evidence type="ECO:0000256" key="7">
    <source>
        <dbReference type="ARBA" id="ARBA00035136"/>
    </source>
</evidence>
<feature type="region of interest" description="Disordered" evidence="9">
    <location>
        <begin position="1"/>
        <end position="27"/>
    </location>
</feature>
<dbReference type="GO" id="GO:0015935">
    <property type="term" value="C:small ribosomal subunit"/>
    <property type="evidence" value="ECO:0007669"/>
    <property type="project" value="TreeGrafter"/>
</dbReference>
<organism evidence="10 11">
    <name type="scientific">Culicoidibacter larvae</name>
    <dbReference type="NCBI Taxonomy" id="2579976"/>
    <lineage>
        <taxon>Bacteria</taxon>
        <taxon>Bacillati</taxon>
        <taxon>Bacillota</taxon>
        <taxon>Culicoidibacteria</taxon>
        <taxon>Culicoidibacterales</taxon>
        <taxon>Culicoidibacteraceae</taxon>
        <taxon>Culicoidibacter</taxon>
    </lineage>
</organism>
<evidence type="ECO:0000256" key="4">
    <source>
        <dbReference type="ARBA" id="ARBA00022884"/>
    </source>
</evidence>
<dbReference type="FunFam" id="1.20.58.110:FF:000001">
    <property type="entry name" value="30S ribosomal protein S20"/>
    <property type="match status" value="1"/>
</dbReference>
<keyword evidence="11" id="KW-1185">Reference proteome</keyword>
<dbReference type="InParanoid" id="A0A5R8QB68"/>
<dbReference type="EMBL" id="VBWP01000005">
    <property type="protein sequence ID" value="TLG73788.1"/>
    <property type="molecule type" value="Genomic_DNA"/>
</dbReference>
<keyword evidence="6 8" id="KW-0687">Ribonucleoprotein</keyword>
<dbReference type="FunCoup" id="A0A5R8QB68">
    <property type="interactions" value="306"/>
</dbReference>
<proteinExistence type="inferred from homology"/>
<dbReference type="InterPro" id="IPR036510">
    <property type="entry name" value="Ribosomal_bS20_sf"/>
</dbReference>
<dbReference type="InterPro" id="IPR002583">
    <property type="entry name" value="Ribosomal_bS20"/>
</dbReference>
<dbReference type="GO" id="GO:0070181">
    <property type="term" value="F:small ribosomal subunit rRNA binding"/>
    <property type="evidence" value="ECO:0007669"/>
    <property type="project" value="TreeGrafter"/>
</dbReference>
<evidence type="ECO:0000256" key="6">
    <source>
        <dbReference type="ARBA" id="ARBA00023274"/>
    </source>
</evidence>
<dbReference type="PANTHER" id="PTHR33398">
    <property type="entry name" value="30S RIBOSOMAL PROTEIN S20"/>
    <property type="match status" value="1"/>
</dbReference>
<keyword evidence="5 8" id="KW-0689">Ribosomal protein</keyword>
<gene>
    <name evidence="8 10" type="primary">rpsT</name>
    <name evidence="10" type="ORF">FEZ08_06550</name>
</gene>
<evidence type="ECO:0000256" key="3">
    <source>
        <dbReference type="ARBA" id="ARBA00022730"/>
    </source>
</evidence>
<dbReference type="SUPFAM" id="SSF46992">
    <property type="entry name" value="Ribosomal protein S20"/>
    <property type="match status" value="1"/>
</dbReference>
<dbReference type="Pfam" id="PF01649">
    <property type="entry name" value="Ribosomal_S20p"/>
    <property type="match status" value="1"/>
</dbReference>
<comment type="caution">
    <text evidence="10">The sequence shown here is derived from an EMBL/GenBank/DDBJ whole genome shotgun (WGS) entry which is preliminary data.</text>
</comment>